<feature type="transmembrane region" description="Helical" evidence="8">
    <location>
        <begin position="333"/>
        <end position="355"/>
    </location>
</feature>
<keyword evidence="3" id="KW-0813">Transport</keyword>
<dbReference type="InterPro" id="IPR001248">
    <property type="entry name" value="Pur-cyt_permease"/>
</dbReference>
<organism evidence="9 10">
    <name type="scientific">Aspergillus hiratsukae</name>
    <dbReference type="NCBI Taxonomy" id="1194566"/>
    <lineage>
        <taxon>Eukaryota</taxon>
        <taxon>Fungi</taxon>
        <taxon>Dikarya</taxon>
        <taxon>Ascomycota</taxon>
        <taxon>Pezizomycotina</taxon>
        <taxon>Eurotiomycetes</taxon>
        <taxon>Eurotiomycetidae</taxon>
        <taxon>Eurotiales</taxon>
        <taxon>Aspergillaceae</taxon>
        <taxon>Aspergillus</taxon>
        <taxon>Aspergillus subgen. Fumigati</taxon>
    </lineage>
</organism>
<feature type="transmembrane region" description="Helical" evidence="8">
    <location>
        <begin position="206"/>
        <end position="223"/>
    </location>
</feature>
<dbReference type="GO" id="GO:0005886">
    <property type="term" value="C:plasma membrane"/>
    <property type="evidence" value="ECO:0007669"/>
    <property type="project" value="TreeGrafter"/>
</dbReference>
<sequence>MDSRGLDADEKAQPEPTFIPVEEEAPVKPRGFLARIRYYEEVLDRKLGVESHSLDRVLPENRKPPNPLAMAFMWASATMNISCFSTGFLGKEFGLSLGQTVAITICATLLGAAVTGWCATMGPGTGLRQVAISRYSLGYYPSSIIAALNVIEQLGWASVTCITGGLALSAVSDGHVSIAVGVVIVACVSFLVSFIGLRGVLMYEQYAWILFFIIFMIIYGESAHQANLAAPAAVTGPTLSGNALSLVAVIYGSSASWSSIVSDFYVHYPVDTPKIKIFLYTTLGITIPTCIGMLLGACISSALDTNPEWAAAYDNGIGEVLQIIMYPRGFSKFLLVLLVLSGIGVNCIAIYAGSLSAQLFARPCEKVPRIVWSFLVLVCILLLGIAGRDHLLDVLENFLSLLGYWNTSFFVILFTEHYLFRGGSLSNYDLDAWNTPSRMPVGYAGLAAFLCGAAGWIVGMVETYYVGAIAKMIIEIIQAIVADVTDLDDLASLSRVSRLLNAQTTPLLYKHTVLDIRAATYAPYATGYTERRRAQLHGLALNTQNQCQNITTLTVKNSHPQNNSNIFWRNARMPPDDGQSLSHAEKNPFLSLVCSMVEIALRQMPRLDEFAPDLSILRNSSLASLSIMNIACDKAADDLASLIFSNRHSLRSLRLGFRIWEWRRSLDIDTDSLTDEERYAYMDSWANDQFLPILRDIVETGNPLNLLTLEIHRVDRFNVPRLLQAFCFQTIQKFALIDTYFDPWNDETKELWRSLKDQQVSFQYLVTDAPNWELVDFVGSFQGLEGLLLYIQAIIDGCPKLEEFGWGMCEEDLNDILRIISGASTLRSIYVVSCLKRGSLFSEQQQRGERLDFLPNEFLHYFVNYYRHNPSIFYDNLDKVSYSRILWDLVPTDLSQEEQEEMEYELMSEGVSSSELEDLRLDESMEVDIENIGIPDTSASGQDELPTFPTSSDLFSWETSMTELEKMPVRVSWSSHSDSTMVNAVRFYVMKPTWGDQWDVEDPVQDECICGDPDFGEETCRTCHEVPENAADLRIIPHCPVLFPA</sequence>
<protein>
    <submittedName>
        <fullName evidence="9">Uncharacterized protein</fullName>
    </submittedName>
</protein>
<dbReference type="GO" id="GO:0000329">
    <property type="term" value="C:fungal-type vacuole membrane"/>
    <property type="evidence" value="ECO:0007669"/>
    <property type="project" value="TreeGrafter"/>
</dbReference>
<gene>
    <name evidence="9" type="ORF">CNMCM6106_008384</name>
</gene>
<dbReference type="FunFam" id="1.10.4160.10:FF:000002">
    <property type="entry name" value="Purine-cytosine permease fcyB"/>
    <property type="match status" value="1"/>
</dbReference>
<evidence type="ECO:0000313" key="10">
    <source>
        <dbReference type="Proteomes" id="UP000662466"/>
    </source>
</evidence>
<feature type="transmembrane region" description="Helical" evidence="8">
    <location>
        <begin position="278"/>
        <end position="303"/>
    </location>
</feature>
<feature type="transmembrane region" description="Helical" evidence="8">
    <location>
        <begin position="143"/>
        <end position="168"/>
    </location>
</feature>
<keyword evidence="5 8" id="KW-0812">Transmembrane</keyword>
<evidence type="ECO:0000256" key="5">
    <source>
        <dbReference type="ARBA" id="ARBA00022692"/>
    </source>
</evidence>
<comment type="similarity">
    <text evidence="2">Belongs to the purine-cytosine permease (2.A.39) family.</text>
</comment>
<evidence type="ECO:0000313" key="9">
    <source>
        <dbReference type="EMBL" id="KAF7161092.1"/>
    </source>
</evidence>
<evidence type="ECO:0000256" key="7">
    <source>
        <dbReference type="ARBA" id="ARBA00023136"/>
    </source>
</evidence>
<dbReference type="Pfam" id="PF02133">
    <property type="entry name" value="Transp_cyt_pur"/>
    <property type="match status" value="1"/>
</dbReference>
<evidence type="ECO:0000256" key="6">
    <source>
        <dbReference type="ARBA" id="ARBA00022989"/>
    </source>
</evidence>
<evidence type="ECO:0000256" key="4">
    <source>
        <dbReference type="ARBA" id="ARBA00022553"/>
    </source>
</evidence>
<proteinExistence type="inferred from homology"/>
<keyword evidence="4" id="KW-0597">Phosphoprotein</keyword>
<dbReference type="PANTHER" id="PTHR31806">
    <property type="entry name" value="PURINE-CYTOSINE PERMEASE FCY2-RELATED"/>
    <property type="match status" value="1"/>
</dbReference>
<dbReference type="Gene3D" id="1.10.4160.10">
    <property type="entry name" value="Hydantoin permease"/>
    <property type="match status" value="1"/>
</dbReference>
<comment type="caution">
    <text evidence="9">The sequence shown here is derived from an EMBL/GenBank/DDBJ whole genome shotgun (WGS) entry which is preliminary data.</text>
</comment>
<dbReference type="PANTHER" id="PTHR31806:SF7">
    <property type="entry name" value="TRANSPORTER, PUTATIVE (AFU_ORTHOLOGUE AFUA_2G04690)-RELATED"/>
    <property type="match status" value="1"/>
</dbReference>
<feature type="transmembrane region" description="Helical" evidence="8">
    <location>
        <begin position="68"/>
        <end position="89"/>
    </location>
</feature>
<reference evidence="9" key="1">
    <citation type="submission" date="2020-06" db="EMBL/GenBank/DDBJ databases">
        <title>Draft genome sequences of strains closely related to Aspergillus parafelis and Aspergillus hiratsukae.</title>
        <authorList>
            <person name="Dos Santos R.A.C."/>
            <person name="Rivero-Menendez O."/>
            <person name="Steenwyk J.L."/>
            <person name="Mead M.E."/>
            <person name="Goldman G.H."/>
            <person name="Alastruey-Izquierdo A."/>
            <person name="Rokas A."/>
        </authorList>
    </citation>
    <scope>NUCLEOTIDE SEQUENCE</scope>
    <source>
        <strain evidence="9">CNM-CM6106</strain>
    </source>
</reference>
<evidence type="ECO:0000256" key="2">
    <source>
        <dbReference type="ARBA" id="ARBA00008974"/>
    </source>
</evidence>
<feature type="transmembrane region" description="Helical" evidence="8">
    <location>
        <begin position="243"/>
        <end position="266"/>
    </location>
</feature>
<evidence type="ECO:0000256" key="1">
    <source>
        <dbReference type="ARBA" id="ARBA00004141"/>
    </source>
</evidence>
<keyword evidence="6 8" id="KW-1133">Transmembrane helix</keyword>
<keyword evidence="7 8" id="KW-0472">Membrane</keyword>
<feature type="transmembrane region" description="Helical" evidence="8">
    <location>
        <begin position="101"/>
        <end position="122"/>
    </location>
</feature>
<name>A0A8H6PVN2_9EURO</name>
<comment type="subcellular location">
    <subcellularLocation>
        <location evidence="1">Membrane</location>
        <topology evidence="1">Multi-pass membrane protein</topology>
    </subcellularLocation>
</comment>
<dbReference type="AlphaFoldDB" id="A0A8H6PVN2"/>
<dbReference type="EMBL" id="JACBAF010002252">
    <property type="protein sequence ID" value="KAF7161092.1"/>
    <property type="molecule type" value="Genomic_DNA"/>
</dbReference>
<evidence type="ECO:0000256" key="3">
    <source>
        <dbReference type="ARBA" id="ARBA00022448"/>
    </source>
</evidence>
<accession>A0A8H6PVN2</accession>
<evidence type="ECO:0000256" key="8">
    <source>
        <dbReference type="SAM" id="Phobius"/>
    </source>
</evidence>
<feature type="transmembrane region" description="Helical" evidence="8">
    <location>
        <begin position="398"/>
        <end position="420"/>
    </location>
</feature>
<feature type="transmembrane region" description="Helical" evidence="8">
    <location>
        <begin position="441"/>
        <end position="461"/>
    </location>
</feature>
<dbReference type="GO" id="GO:0015851">
    <property type="term" value="P:nucleobase transport"/>
    <property type="evidence" value="ECO:0007669"/>
    <property type="project" value="UniProtKB-ARBA"/>
</dbReference>
<feature type="transmembrane region" description="Helical" evidence="8">
    <location>
        <begin position="367"/>
        <end position="386"/>
    </location>
</feature>
<dbReference type="GO" id="GO:0022857">
    <property type="term" value="F:transmembrane transporter activity"/>
    <property type="evidence" value="ECO:0007669"/>
    <property type="project" value="InterPro"/>
</dbReference>
<feature type="transmembrane region" description="Helical" evidence="8">
    <location>
        <begin position="174"/>
        <end position="194"/>
    </location>
</feature>
<dbReference type="InterPro" id="IPR026030">
    <property type="entry name" value="Pur-cyt_permease_Fcy2/21/22"/>
</dbReference>
<dbReference type="Proteomes" id="UP000662466">
    <property type="component" value="Unassembled WGS sequence"/>
</dbReference>